<evidence type="ECO:0000313" key="1">
    <source>
        <dbReference type="EMBL" id="QEE15643.1"/>
    </source>
</evidence>
<dbReference type="EMBL" id="CP042905">
    <property type="protein sequence ID" value="QEE15643.1"/>
    <property type="molecule type" value="Genomic_DNA"/>
</dbReference>
<gene>
    <name evidence="1" type="ORF">DSAG12_01469</name>
</gene>
<dbReference type="KEGG" id="psyt:DSAG12_01469"/>
<reference evidence="1 2" key="2">
    <citation type="journal article" date="2024" name="Int. J. Syst. Evol. Microbiol.">
        <title>Promethearchaeum syntrophicum gen. nov., sp. nov., an anaerobic, obligately syntrophic archaeon, the first isolate of the lineage 'Asgard' archaea, and proposal of the new archaeal phylum Promethearchaeota phyl. nov. and kingdom Promethearchaeati regn. nov.</title>
        <authorList>
            <person name="Imachi H."/>
            <person name="Nobu M.K."/>
            <person name="Kato S."/>
            <person name="Takaki Y."/>
            <person name="Miyazaki M."/>
            <person name="Miyata M."/>
            <person name="Ogawara M."/>
            <person name="Saito Y."/>
            <person name="Sakai S."/>
            <person name="Tahara Y.O."/>
            <person name="Takano Y."/>
            <person name="Tasumi E."/>
            <person name="Uematsu K."/>
            <person name="Yoshimura T."/>
            <person name="Itoh T."/>
            <person name="Ohkuma M."/>
            <person name="Takai K."/>
        </authorList>
    </citation>
    <scope>NUCLEOTIDE SEQUENCE [LARGE SCALE GENOMIC DNA]</scope>
    <source>
        <strain evidence="1 2">MK-D1</strain>
    </source>
</reference>
<dbReference type="Proteomes" id="UP000321408">
    <property type="component" value="Chromosome"/>
</dbReference>
<organism evidence="1 2">
    <name type="scientific">Promethearchaeum syntrophicum</name>
    <dbReference type="NCBI Taxonomy" id="2594042"/>
    <lineage>
        <taxon>Archaea</taxon>
        <taxon>Promethearchaeati</taxon>
        <taxon>Promethearchaeota</taxon>
        <taxon>Promethearchaeia</taxon>
        <taxon>Promethearchaeales</taxon>
        <taxon>Promethearchaeaceae</taxon>
        <taxon>Promethearchaeum</taxon>
    </lineage>
</organism>
<proteinExistence type="predicted"/>
<accession>A0A5B9D991</accession>
<keyword evidence="2" id="KW-1185">Reference proteome</keyword>
<evidence type="ECO:0000313" key="2">
    <source>
        <dbReference type="Proteomes" id="UP000321408"/>
    </source>
</evidence>
<name>A0A5B9D991_9ARCH</name>
<dbReference type="GeneID" id="41329463"/>
<sequence length="140" mass="16730">MFKKKGKEEKKKKKSKLAKDFVNLTHVETKKQKVDYKGMVDILSQKEKYDEQQQFRKKLTTDEQAILTSFQKNRMLLDRIWIITNQSRIQMGMDGYKLEKLKAILDNLVEMGYLKYEAVEYESKFNDVYILTELGKEQVF</sequence>
<protein>
    <submittedName>
        <fullName evidence="1">Uncharacterized protein</fullName>
    </submittedName>
</protein>
<dbReference type="RefSeq" id="WP_147662545.1">
    <property type="nucleotide sequence ID" value="NZ_CP042905.2"/>
</dbReference>
<reference evidence="1 2" key="1">
    <citation type="journal article" date="2020" name="Nature">
        <title>Isolation of an archaeon at the prokaryote-eukaryote interface.</title>
        <authorList>
            <person name="Imachi H."/>
            <person name="Nobu M.K."/>
            <person name="Nakahara N."/>
            <person name="Morono Y."/>
            <person name="Ogawara M."/>
            <person name="Takaki Y."/>
            <person name="Takano Y."/>
            <person name="Uematsu K."/>
            <person name="Ikuta T."/>
            <person name="Ito M."/>
            <person name="Matsui Y."/>
            <person name="Miyazaki M."/>
            <person name="Murata K."/>
            <person name="Saito Y."/>
            <person name="Sakai S."/>
            <person name="Song C."/>
            <person name="Tasumi E."/>
            <person name="Yamanaka Y."/>
            <person name="Yamaguchi T."/>
            <person name="Kamagata Y."/>
            <person name="Tamaki H."/>
            <person name="Takai K."/>
        </authorList>
    </citation>
    <scope>NUCLEOTIDE SEQUENCE [LARGE SCALE GENOMIC DNA]</scope>
    <source>
        <strain evidence="1 2">MK-D1</strain>
    </source>
</reference>
<dbReference type="AlphaFoldDB" id="A0A5B9D991"/>